<dbReference type="InterPro" id="IPR029052">
    <property type="entry name" value="Metallo-depent_PP-like"/>
</dbReference>
<dbReference type="eggNOG" id="COG0420">
    <property type="taxonomic scope" value="Bacteria"/>
</dbReference>
<protein>
    <recommendedName>
        <fullName evidence="3">DNA repair exonuclease</fullName>
    </recommendedName>
</protein>
<sequence>MASKVRFLQCSGCRFDSPFWDGPDTWIPYRNQDLWKTFEAVLSLCQSENIDLLFLMGNLFEQEYTRKPTVERVANSLGSLTKTRVFIVPGEKDPLVISSPYRLTVWPNNVHIFSSGINNINLQNKVTVYGSGWTAFQQNKSFLSKGFRADVDTTSIMLLHSEVGNDEKSNFLTLEQIGASELTYLALGHQENYSGIQKTGRTFWADSGVIETRSFTSSGPHGVIIGEIEEGSIRLEFRELGQRQYISKSFDLPSDIQSLETKLLAETSSEERQRNLYRVTFSKSLPEEDLDFNSLQKILSEKFRYIQVIDPQEETHSPLELDHSRPVRAIHEECDFMTLSQVYLQKISDYQLAATSSEDQKQWELVKKIGLAALEQGRIDDEN</sequence>
<dbReference type="InterPro" id="IPR050535">
    <property type="entry name" value="DNA_Repair-Maintenance_Comp"/>
</dbReference>
<evidence type="ECO:0000313" key="2">
    <source>
        <dbReference type="Proteomes" id="UP000002892"/>
    </source>
</evidence>
<accession>I4D6X6</accession>
<dbReference type="PANTHER" id="PTHR30337:SF7">
    <property type="entry name" value="PHOSPHOESTERASE"/>
    <property type="match status" value="1"/>
</dbReference>
<dbReference type="Gene3D" id="3.60.21.10">
    <property type="match status" value="1"/>
</dbReference>
<dbReference type="OrthoDB" id="9773856at2"/>
<proteinExistence type="predicted"/>
<dbReference type="Proteomes" id="UP000002892">
    <property type="component" value="Chromosome"/>
</dbReference>
<dbReference type="KEGG" id="dai:Desaci_2617"/>
<name>I4D6X6_DESAJ</name>
<organism evidence="1 2">
    <name type="scientific">Desulfosporosinus acidiphilus (strain DSM 22704 / JCM 16185 / SJ4)</name>
    <dbReference type="NCBI Taxonomy" id="646529"/>
    <lineage>
        <taxon>Bacteria</taxon>
        <taxon>Bacillati</taxon>
        <taxon>Bacillota</taxon>
        <taxon>Clostridia</taxon>
        <taxon>Eubacteriales</taxon>
        <taxon>Desulfitobacteriaceae</taxon>
        <taxon>Desulfosporosinus</taxon>
    </lineage>
</organism>
<reference evidence="1 2" key="1">
    <citation type="journal article" date="2012" name="J. Bacteriol.">
        <title>Complete genome sequences of Desulfosporosinus orientis DSM765T, Desulfosporosinus youngiae DSM17734T, Desulfosporosinus meridiei DSM13257T, and Desulfosporosinus acidiphilus DSM22704T.</title>
        <authorList>
            <person name="Pester M."/>
            <person name="Brambilla E."/>
            <person name="Alazard D."/>
            <person name="Rattei T."/>
            <person name="Weinmaier T."/>
            <person name="Han J."/>
            <person name="Lucas S."/>
            <person name="Lapidus A."/>
            <person name="Cheng J.F."/>
            <person name="Goodwin L."/>
            <person name="Pitluck S."/>
            <person name="Peters L."/>
            <person name="Ovchinnikova G."/>
            <person name="Teshima H."/>
            <person name="Detter J.C."/>
            <person name="Han C.S."/>
            <person name="Tapia R."/>
            <person name="Land M.L."/>
            <person name="Hauser L."/>
            <person name="Kyrpides N.C."/>
            <person name="Ivanova N.N."/>
            <person name="Pagani I."/>
            <person name="Huntmann M."/>
            <person name="Wei C.L."/>
            <person name="Davenport K.W."/>
            <person name="Daligault H."/>
            <person name="Chain P.S."/>
            <person name="Chen A."/>
            <person name="Mavromatis K."/>
            <person name="Markowitz V."/>
            <person name="Szeto E."/>
            <person name="Mikhailova N."/>
            <person name="Pati A."/>
            <person name="Wagner M."/>
            <person name="Woyke T."/>
            <person name="Ollivier B."/>
            <person name="Klenk H.P."/>
            <person name="Spring S."/>
            <person name="Loy A."/>
        </authorList>
    </citation>
    <scope>NUCLEOTIDE SEQUENCE [LARGE SCALE GENOMIC DNA]</scope>
    <source>
        <strain evidence="2">DSM 22704 / JCM 16185 / SJ4</strain>
    </source>
</reference>
<dbReference type="RefSeq" id="WP_014827547.1">
    <property type="nucleotide sequence ID" value="NC_018068.1"/>
</dbReference>
<dbReference type="EMBL" id="CP003639">
    <property type="protein sequence ID" value="AFM41550.1"/>
    <property type="molecule type" value="Genomic_DNA"/>
</dbReference>
<dbReference type="SUPFAM" id="SSF56300">
    <property type="entry name" value="Metallo-dependent phosphatases"/>
    <property type="match status" value="1"/>
</dbReference>
<dbReference type="STRING" id="646529.Desaci_2617"/>
<dbReference type="AlphaFoldDB" id="I4D6X6"/>
<gene>
    <name evidence="1" type="ordered locus">Desaci_2617</name>
</gene>
<dbReference type="PANTHER" id="PTHR30337">
    <property type="entry name" value="COMPONENT OF ATP-DEPENDENT DSDNA EXONUCLEASE"/>
    <property type="match status" value="1"/>
</dbReference>
<keyword evidence="2" id="KW-1185">Reference proteome</keyword>
<evidence type="ECO:0008006" key="3">
    <source>
        <dbReference type="Google" id="ProtNLM"/>
    </source>
</evidence>
<dbReference type="HOGENOM" id="CLU_026621_0_1_9"/>
<evidence type="ECO:0000313" key="1">
    <source>
        <dbReference type="EMBL" id="AFM41550.1"/>
    </source>
</evidence>